<keyword evidence="2 6" id="KW-0812">Transmembrane</keyword>
<dbReference type="Gene3D" id="1.20.120.350">
    <property type="entry name" value="Voltage-gated potassium channels. Chain C"/>
    <property type="match status" value="1"/>
</dbReference>
<dbReference type="Gene3D" id="1.10.238.10">
    <property type="entry name" value="EF-hand"/>
    <property type="match status" value="1"/>
</dbReference>
<comment type="caution">
    <text evidence="8">The sequence shown here is derived from an EMBL/GenBank/DDBJ whole genome shotgun (WGS) entry which is preliminary data.</text>
</comment>
<evidence type="ECO:0000313" key="10">
    <source>
        <dbReference type="Proteomes" id="UP001152797"/>
    </source>
</evidence>
<name>A0A9P1D5B7_9DINO</name>
<dbReference type="InterPro" id="IPR011992">
    <property type="entry name" value="EF-hand-dom_pair"/>
</dbReference>
<feature type="transmembrane region" description="Helical" evidence="6">
    <location>
        <begin position="266"/>
        <end position="286"/>
    </location>
</feature>
<feature type="transmembrane region" description="Helical" evidence="6">
    <location>
        <begin position="201"/>
        <end position="220"/>
    </location>
</feature>
<dbReference type="AlphaFoldDB" id="A0A9P1D5B7"/>
<evidence type="ECO:0000256" key="2">
    <source>
        <dbReference type="ARBA" id="ARBA00022692"/>
    </source>
</evidence>
<keyword evidence="10" id="KW-1185">Reference proteome</keyword>
<dbReference type="OrthoDB" id="416585at2759"/>
<sequence>MESGGKPGVDKMAGLAEEVLMKHNKAMFERLDQWLDQLNESLKVPLTASSGRAGLEPSAALPGIVASLSLPVASPCLSSAISPLDFETISDRMLPEAEERPRVPLGRMDSAAEGEARLKAERMSLHFQEIEEADAQKQEAVELDTRVPATCQRWADRCLKTQTAHIFFGLVVVSNSFYLGVQLEFYANTKDYSSLSDVFMSLHIVYAVLFTFEVCLHLAAEGVINYFWCEDWAWNWLDTFVETPLGGPTATYELCDFCALDASSGLFLIIYIFGILFTDTVVNHLIEQESVRETLTEKELTNLVSLDDYFGSLYRSTITLFQTISDGVTWDEPADALTSIGDVGYFWVQLYHFYIAFCSFAVLNVMTGVFCNSAIKAAESDHEMVVQSLVQTRQELKDQVSVLFHQIDERGHGQISFTDFEKLFGDEGVKAFFESLQIGAVDAWTLFTTLDKDGDHTISVEEFTERCMQLHGPAKSADLYAIRQLTANLSKQLQQIEDRQKRIDFLLSGREEFNIFWHVSAFEESSRRNPKHLEHQTQLRTL</sequence>
<evidence type="ECO:0000313" key="9">
    <source>
        <dbReference type="EMBL" id="CAL4791485.1"/>
    </source>
</evidence>
<keyword evidence="3" id="KW-0106">Calcium</keyword>
<evidence type="ECO:0000256" key="1">
    <source>
        <dbReference type="ARBA" id="ARBA00004141"/>
    </source>
</evidence>
<keyword evidence="4 6" id="KW-1133">Transmembrane helix</keyword>
<feature type="domain" description="EF-hand" evidence="7">
    <location>
        <begin position="395"/>
        <end position="430"/>
    </location>
</feature>
<dbReference type="PROSITE" id="PS50222">
    <property type="entry name" value="EF_HAND_2"/>
    <property type="match status" value="2"/>
</dbReference>
<dbReference type="EMBL" id="CAMXCT020003380">
    <property type="protein sequence ID" value="CAL1157548.1"/>
    <property type="molecule type" value="Genomic_DNA"/>
</dbReference>
<dbReference type="PROSITE" id="PS00018">
    <property type="entry name" value="EF_HAND_1"/>
    <property type="match status" value="1"/>
</dbReference>
<dbReference type="GO" id="GO:0016020">
    <property type="term" value="C:membrane"/>
    <property type="evidence" value="ECO:0007669"/>
    <property type="project" value="UniProtKB-SubCell"/>
</dbReference>
<accession>A0A9P1D5B7</accession>
<keyword evidence="5 6" id="KW-0472">Membrane</keyword>
<dbReference type="InterPro" id="IPR002048">
    <property type="entry name" value="EF_hand_dom"/>
</dbReference>
<evidence type="ECO:0000259" key="7">
    <source>
        <dbReference type="PROSITE" id="PS50222"/>
    </source>
</evidence>
<dbReference type="InterPro" id="IPR027359">
    <property type="entry name" value="Volt_channel_dom_sf"/>
</dbReference>
<reference evidence="9 10" key="2">
    <citation type="submission" date="2024-05" db="EMBL/GenBank/DDBJ databases">
        <authorList>
            <person name="Chen Y."/>
            <person name="Shah S."/>
            <person name="Dougan E. K."/>
            <person name="Thang M."/>
            <person name="Chan C."/>
        </authorList>
    </citation>
    <scope>NUCLEOTIDE SEQUENCE [LARGE SCALE GENOMIC DNA]</scope>
</reference>
<dbReference type="SUPFAM" id="SSF47473">
    <property type="entry name" value="EF-hand"/>
    <property type="match status" value="1"/>
</dbReference>
<evidence type="ECO:0000313" key="8">
    <source>
        <dbReference type="EMBL" id="CAI4004173.1"/>
    </source>
</evidence>
<dbReference type="EMBL" id="CAMXCT010003380">
    <property type="protein sequence ID" value="CAI4004173.1"/>
    <property type="molecule type" value="Genomic_DNA"/>
</dbReference>
<feature type="transmembrane region" description="Helical" evidence="6">
    <location>
        <begin position="351"/>
        <end position="375"/>
    </location>
</feature>
<dbReference type="Proteomes" id="UP001152797">
    <property type="component" value="Unassembled WGS sequence"/>
</dbReference>
<gene>
    <name evidence="8" type="ORF">C1SCF055_LOCUS29986</name>
</gene>
<evidence type="ECO:0000256" key="6">
    <source>
        <dbReference type="SAM" id="Phobius"/>
    </source>
</evidence>
<dbReference type="Gene3D" id="1.10.287.70">
    <property type="match status" value="1"/>
</dbReference>
<feature type="transmembrane region" description="Helical" evidence="6">
    <location>
        <begin position="163"/>
        <end position="181"/>
    </location>
</feature>
<dbReference type="EMBL" id="CAMXCT030003380">
    <property type="protein sequence ID" value="CAL4791485.1"/>
    <property type="molecule type" value="Genomic_DNA"/>
</dbReference>
<protein>
    <recommendedName>
        <fullName evidence="7">EF-hand domain-containing protein</fullName>
    </recommendedName>
</protein>
<dbReference type="GO" id="GO:0005509">
    <property type="term" value="F:calcium ion binding"/>
    <property type="evidence" value="ECO:0007669"/>
    <property type="project" value="InterPro"/>
</dbReference>
<organism evidence="8">
    <name type="scientific">Cladocopium goreaui</name>
    <dbReference type="NCBI Taxonomy" id="2562237"/>
    <lineage>
        <taxon>Eukaryota</taxon>
        <taxon>Sar</taxon>
        <taxon>Alveolata</taxon>
        <taxon>Dinophyceae</taxon>
        <taxon>Suessiales</taxon>
        <taxon>Symbiodiniaceae</taxon>
        <taxon>Cladocopium</taxon>
    </lineage>
</organism>
<comment type="subcellular location">
    <subcellularLocation>
        <location evidence="1">Membrane</location>
        <topology evidence="1">Multi-pass membrane protein</topology>
    </subcellularLocation>
</comment>
<proteinExistence type="predicted"/>
<dbReference type="InterPro" id="IPR018247">
    <property type="entry name" value="EF_Hand_1_Ca_BS"/>
</dbReference>
<feature type="domain" description="EF-hand" evidence="7">
    <location>
        <begin position="438"/>
        <end position="473"/>
    </location>
</feature>
<evidence type="ECO:0000256" key="3">
    <source>
        <dbReference type="ARBA" id="ARBA00022837"/>
    </source>
</evidence>
<reference evidence="8" key="1">
    <citation type="submission" date="2022-10" db="EMBL/GenBank/DDBJ databases">
        <authorList>
            <person name="Chen Y."/>
            <person name="Dougan E. K."/>
            <person name="Chan C."/>
            <person name="Rhodes N."/>
            <person name="Thang M."/>
        </authorList>
    </citation>
    <scope>NUCLEOTIDE SEQUENCE</scope>
</reference>
<evidence type="ECO:0000256" key="4">
    <source>
        <dbReference type="ARBA" id="ARBA00022989"/>
    </source>
</evidence>
<evidence type="ECO:0000256" key="5">
    <source>
        <dbReference type="ARBA" id="ARBA00023136"/>
    </source>
</evidence>